<evidence type="ECO:0000313" key="2">
    <source>
        <dbReference type="EMBL" id="PVU74861.1"/>
    </source>
</evidence>
<dbReference type="AlphaFoldDB" id="A0A2T9X478"/>
<keyword evidence="1" id="KW-1133">Transmembrane helix</keyword>
<keyword evidence="1" id="KW-0472">Membrane</keyword>
<reference evidence="2 3" key="1">
    <citation type="journal article" date="2015" name="Appl. Environ. Microbiol.">
        <title>Nanoarchaeota, Their Sulfolobales Host, and Nanoarchaeota Virus Distribution across Yellowstone National Park Hot Springs.</title>
        <authorList>
            <person name="Munson-McGee J.H."/>
            <person name="Field E.K."/>
            <person name="Bateson M."/>
            <person name="Rooney C."/>
            <person name="Stepanauskas R."/>
            <person name="Young M.J."/>
        </authorList>
    </citation>
    <scope>NUCLEOTIDE SEQUENCE [LARGE SCALE GENOMIC DNA]</scope>
    <source>
        <strain evidence="2">SCGC AC-742_N10</strain>
    </source>
</reference>
<comment type="caution">
    <text evidence="2">The sequence shown here is derived from an EMBL/GenBank/DDBJ whole genome shotgun (WGS) entry which is preliminary data.</text>
</comment>
<sequence length="82" mass="8648">MQIKITKKGVKGAESLARGWIAPLYLNTSFCLLVTLTTLLSGSIGGLMEVREEQAVTPLPFKGLDLDESSLLGGSLATPTAK</sequence>
<name>A0A2T9X478_9CREN</name>
<evidence type="ECO:0000256" key="1">
    <source>
        <dbReference type="SAM" id="Phobius"/>
    </source>
</evidence>
<organism evidence="2 3">
    <name type="scientific">Acidianus hospitalis</name>
    <dbReference type="NCBI Taxonomy" id="563177"/>
    <lineage>
        <taxon>Archaea</taxon>
        <taxon>Thermoproteota</taxon>
        <taxon>Thermoprotei</taxon>
        <taxon>Sulfolobales</taxon>
        <taxon>Sulfolobaceae</taxon>
        <taxon>Acidianus</taxon>
    </lineage>
</organism>
<proteinExistence type="predicted"/>
<accession>A0A2T9X478</accession>
<evidence type="ECO:0000313" key="3">
    <source>
        <dbReference type="Proteomes" id="UP000245638"/>
    </source>
</evidence>
<feature type="transmembrane region" description="Helical" evidence="1">
    <location>
        <begin position="20"/>
        <end position="41"/>
    </location>
</feature>
<protein>
    <submittedName>
        <fullName evidence="2">Uncharacterized protein</fullName>
    </submittedName>
</protein>
<dbReference type="EMBL" id="QEFD01000176">
    <property type="protein sequence ID" value="PVU74861.1"/>
    <property type="molecule type" value="Genomic_DNA"/>
</dbReference>
<gene>
    <name evidence="2" type="ORF">DDW13_05920</name>
</gene>
<dbReference type="Proteomes" id="UP000245638">
    <property type="component" value="Unassembled WGS sequence"/>
</dbReference>
<keyword evidence="1" id="KW-0812">Transmembrane</keyword>